<evidence type="ECO:0008006" key="4">
    <source>
        <dbReference type="Google" id="ProtNLM"/>
    </source>
</evidence>
<name>A0A8X7CL96_9ARAC</name>
<evidence type="ECO:0000256" key="1">
    <source>
        <dbReference type="SAM" id="SignalP"/>
    </source>
</evidence>
<comment type="caution">
    <text evidence="2">The sequence shown here is derived from an EMBL/GenBank/DDBJ whole genome shotgun (WGS) entry which is preliminary data.</text>
</comment>
<keyword evidence="1" id="KW-0732">Signal</keyword>
<dbReference type="EMBL" id="BMAV01017818">
    <property type="protein sequence ID" value="GFY69815.1"/>
    <property type="molecule type" value="Genomic_DNA"/>
</dbReference>
<gene>
    <name evidence="2" type="ORF">TNIN_221431</name>
</gene>
<keyword evidence="3" id="KW-1185">Reference proteome</keyword>
<organism evidence="2 3">
    <name type="scientific">Trichonephila inaurata madagascariensis</name>
    <dbReference type="NCBI Taxonomy" id="2747483"/>
    <lineage>
        <taxon>Eukaryota</taxon>
        <taxon>Metazoa</taxon>
        <taxon>Ecdysozoa</taxon>
        <taxon>Arthropoda</taxon>
        <taxon>Chelicerata</taxon>
        <taxon>Arachnida</taxon>
        <taxon>Araneae</taxon>
        <taxon>Araneomorphae</taxon>
        <taxon>Entelegynae</taxon>
        <taxon>Araneoidea</taxon>
        <taxon>Nephilidae</taxon>
        <taxon>Trichonephila</taxon>
        <taxon>Trichonephila inaurata</taxon>
    </lineage>
</organism>
<proteinExistence type="predicted"/>
<feature type="chain" id="PRO_5036445440" description="Secreted protein" evidence="1">
    <location>
        <begin position="22"/>
        <end position="126"/>
    </location>
</feature>
<reference evidence="2" key="1">
    <citation type="submission" date="2020-08" db="EMBL/GenBank/DDBJ databases">
        <title>Multicomponent nature underlies the extraordinary mechanical properties of spider dragline silk.</title>
        <authorList>
            <person name="Kono N."/>
            <person name="Nakamura H."/>
            <person name="Mori M."/>
            <person name="Yoshida Y."/>
            <person name="Ohtoshi R."/>
            <person name="Malay A.D."/>
            <person name="Moran D.A.P."/>
            <person name="Tomita M."/>
            <person name="Numata K."/>
            <person name="Arakawa K."/>
        </authorList>
    </citation>
    <scope>NUCLEOTIDE SEQUENCE</scope>
</reference>
<sequence>EKAYLFLLVLLGYVEKQPVLGVQLDDLLNDALEEGVPPEDVPFRFRRLVSLVEAGEGALHGVVRDGHLARHQAETLVRLDGALASVVCNDKKTFPAHFSSSPRPITTFNRYQPVSCGVCVILRHLY</sequence>
<dbReference type="AlphaFoldDB" id="A0A8X7CL96"/>
<evidence type="ECO:0000313" key="3">
    <source>
        <dbReference type="Proteomes" id="UP000886998"/>
    </source>
</evidence>
<dbReference type="Proteomes" id="UP000886998">
    <property type="component" value="Unassembled WGS sequence"/>
</dbReference>
<feature type="signal peptide" evidence="1">
    <location>
        <begin position="1"/>
        <end position="21"/>
    </location>
</feature>
<protein>
    <recommendedName>
        <fullName evidence="4">Secreted protein</fullName>
    </recommendedName>
</protein>
<feature type="non-terminal residue" evidence="2">
    <location>
        <position position="1"/>
    </location>
</feature>
<accession>A0A8X7CL96</accession>
<evidence type="ECO:0000313" key="2">
    <source>
        <dbReference type="EMBL" id="GFY69815.1"/>
    </source>
</evidence>